<dbReference type="EMBL" id="WOTH01000004">
    <property type="protein sequence ID" value="NHO52974.1"/>
    <property type="molecule type" value="Genomic_DNA"/>
</dbReference>
<dbReference type="AlphaFoldDB" id="A0A967EIC5"/>
<dbReference type="GO" id="GO:0016763">
    <property type="term" value="F:pentosyltransferase activity"/>
    <property type="evidence" value="ECO:0007669"/>
    <property type="project" value="TreeGrafter"/>
</dbReference>
<evidence type="ECO:0000256" key="1">
    <source>
        <dbReference type="ARBA" id="ARBA00004651"/>
    </source>
</evidence>
<evidence type="ECO:0000313" key="10">
    <source>
        <dbReference type="EMBL" id="NHO52974.1"/>
    </source>
</evidence>
<keyword evidence="3" id="KW-0328">Glycosyltransferase</keyword>
<keyword evidence="11" id="KW-1185">Reference proteome</keyword>
<reference evidence="10" key="1">
    <citation type="submission" date="2019-11" db="EMBL/GenBank/DDBJ databases">
        <title>Description of new Acetobacter species.</title>
        <authorList>
            <person name="Cleenwerck I."/>
            <person name="Sombolestani A.S."/>
        </authorList>
    </citation>
    <scope>NUCLEOTIDE SEQUENCE</scope>
    <source>
        <strain evidence="10">LMG 1626</strain>
    </source>
</reference>
<feature type="transmembrane region" description="Helical" evidence="8">
    <location>
        <begin position="247"/>
        <end position="272"/>
    </location>
</feature>
<protein>
    <submittedName>
        <fullName evidence="10">Glycosyl/arabinosyl/mannosyl transferase</fullName>
    </submittedName>
</protein>
<accession>A0A967EIC5</accession>
<evidence type="ECO:0000256" key="7">
    <source>
        <dbReference type="ARBA" id="ARBA00023136"/>
    </source>
</evidence>
<feature type="transmembrane region" description="Helical" evidence="8">
    <location>
        <begin position="111"/>
        <end position="130"/>
    </location>
</feature>
<dbReference type="PANTHER" id="PTHR33908:SF11">
    <property type="entry name" value="MEMBRANE PROTEIN"/>
    <property type="match status" value="1"/>
</dbReference>
<feature type="transmembrane region" description="Helical" evidence="8">
    <location>
        <begin position="204"/>
        <end position="227"/>
    </location>
</feature>
<feature type="transmembrane region" description="Helical" evidence="8">
    <location>
        <begin position="335"/>
        <end position="354"/>
    </location>
</feature>
<evidence type="ECO:0000313" key="11">
    <source>
        <dbReference type="Proteomes" id="UP000597459"/>
    </source>
</evidence>
<feature type="domain" description="Glycosyltransferase RgtA/B/C/D-like" evidence="9">
    <location>
        <begin position="49"/>
        <end position="220"/>
    </location>
</feature>
<dbReference type="GO" id="GO:0009103">
    <property type="term" value="P:lipopolysaccharide biosynthetic process"/>
    <property type="evidence" value="ECO:0007669"/>
    <property type="project" value="UniProtKB-ARBA"/>
</dbReference>
<evidence type="ECO:0000256" key="6">
    <source>
        <dbReference type="ARBA" id="ARBA00022989"/>
    </source>
</evidence>
<keyword evidence="4 10" id="KW-0808">Transferase</keyword>
<keyword evidence="5 8" id="KW-0812">Transmembrane</keyword>
<proteinExistence type="predicted"/>
<dbReference type="InterPro" id="IPR038731">
    <property type="entry name" value="RgtA/B/C-like"/>
</dbReference>
<feature type="transmembrane region" description="Helical" evidence="8">
    <location>
        <begin position="307"/>
        <end position="323"/>
    </location>
</feature>
<evidence type="ECO:0000256" key="3">
    <source>
        <dbReference type="ARBA" id="ARBA00022676"/>
    </source>
</evidence>
<sequence length="496" mass="54079">MNRQQWTLALALLVAVTALRVVVAALLPITPDEAYYWTWSRALQPGYLDHPFMVAVWIRLGTFLLGDGALGIRLTGPFAAGVGTLFVMMTMRDLLVLRDRSSSPSCASTSPFIAGVLLNATLAVGLGAIVMTPDTPLLFFQSIFLWAVVRLLVSGDNRWWLVLGLMAGAGFDSKYTMILSVLALGVWVGWDVQARVMLRTVWPWAGLILAVIGASPVIGWNAAHGWASFIKQGGRTGDWNPARAAQFLGELVSGQIGLLTPGIFLLGGLALWHAVRARDRVDRLLLCLIGVPALVFFQHAAGDRVQPNWPVLLYPAIVLLVTWQGARGWKAASALGFLLSGLVLTQALTGALPLGRHLDVTLRQAGGWSQLMDEVAARSQGAAFVASDDYGLASELALWLPDRVVGGVDPRWAFAGRPELTCQTGWGVLVRNARRSFPTDHPWQKESQPLGEVVRARKGREAERYALFRVRCPLSAQAESILYRLPTSQGRDRHSR</sequence>
<dbReference type="Pfam" id="PF13231">
    <property type="entry name" value="PMT_2"/>
    <property type="match status" value="1"/>
</dbReference>
<organism evidence="10 11">
    <name type="scientific">Acetobacter estunensis</name>
    <dbReference type="NCBI Taxonomy" id="104097"/>
    <lineage>
        <taxon>Bacteria</taxon>
        <taxon>Pseudomonadati</taxon>
        <taxon>Pseudomonadota</taxon>
        <taxon>Alphaproteobacteria</taxon>
        <taxon>Acetobacterales</taxon>
        <taxon>Acetobacteraceae</taxon>
        <taxon>Acetobacter</taxon>
    </lineage>
</organism>
<feature type="transmembrane region" description="Helical" evidence="8">
    <location>
        <begin position="284"/>
        <end position="301"/>
    </location>
</feature>
<keyword evidence="7 8" id="KW-0472">Membrane</keyword>
<comment type="caution">
    <text evidence="10">The sequence shown here is derived from an EMBL/GenBank/DDBJ whole genome shotgun (WGS) entry which is preliminary data.</text>
</comment>
<evidence type="ECO:0000259" key="9">
    <source>
        <dbReference type="Pfam" id="PF13231"/>
    </source>
</evidence>
<keyword evidence="6 8" id="KW-1133">Transmembrane helix</keyword>
<name>A0A967EIC5_9PROT</name>
<evidence type="ECO:0000256" key="2">
    <source>
        <dbReference type="ARBA" id="ARBA00022475"/>
    </source>
</evidence>
<feature type="transmembrane region" description="Helical" evidence="8">
    <location>
        <begin position="72"/>
        <end position="91"/>
    </location>
</feature>
<feature type="transmembrane region" description="Helical" evidence="8">
    <location>
        <begin position="175"/>
        <end position="192"/>
    </location>
</feature>
<dbReference type="InterPro" id="IPR050297">
    <property type="entry name" value="LipidA_mod_glycosyltrf_83"/>
</dbReference>
<keyword evidence="2" id="KW-1003">Cell membrane</keyword>
<dbReference type="GO" id="GO:0005886">
    <property type="term" value="C:plasma membrane"/>
    <property type="evidence" value="ECO:0007669"/>
    <property type="project" value="UniProtKB-SubCell"/>
</dbReference>
<gene>
    <name evidence="10" type="ORF">GOB87_03220</name>
</gene>
<evidence type="ECO:0000256" key="4">
    <source>
        <dbReference type="ARBA" id="ARBA00022679"/>
    </source>
</evidence>
<dbReference type="Proteomes" id="UP000597459">
    <property type="component" value="Unassembled WGS sequence"/>
</dbReference>
<dbReference type="RefSeq" id="WP_166313118.1">
    <property type="nucleotide sequence ID" value="NZ_WOTH01000004.1"/>
</dbReference>
<evidence type="ECO:0000256" key="5">
    <source>
        <dbReference type="ARBA" id="ARBA00022692"/>
    </source>
</evidence>
<comment type="subcellular location">
    <subcellularLocation>
        <location evidence="1">Cell membrane</location>
        <topology evidence="1">Multi-pass membrane protein</topology>
    </subcellularLocation>
</comment>
<dbReference type="PANTHER" id="PTHR33908">
    <property type="entry name" value="MANNOSYLTRANSFERASE YKCB-RELATED"/>
    <property type="match status" value="1"/>
</dbReference>
<evidence type="ECO:0000256" key="8">
    <source>
        <dbReference type="SAM" id="Phobius"/>
    </source>
</evidence>